<feature type="compositionally biased region" description="Polar residues" evidence="1">
    <location>
        <begin position="18"/>
        <end position="29"/>
    </location>
</feature>
<evidence type="ECO:0000313" key="3">
    <source>
        <dbReference type="Proteomes" id="UP000054560"/>
    </source>
</evidence>
<feature type="compositionally biased region" description="Polar residues" evidence="1">
    <location>
        <begin position="85"/>
        <end position="103"/>
    </location>
</feature>
<evidence type="ECO:0000256" key="1">
    <source>
        <dbReference type="SAM" id="MobiDB-lite"/>
    </source>
</evidence>
<dbReference type="RefSeq" id="XP_014144157.1">
    <property type="nucleotide sequence ID" value="XM_014288682.1"/>
</dbReference>
<dbReference type="AlphaFoldDB" id="A0A0L0F0L0"/>
<gene>
    <name evidence="2" type="ORF">SARC_17221</name>
</gene>
<dbReference type="EMBL" id="KQ251687">
    <property type="protein sequence ID" value="KNC70255.1"/>
    <property type="molecule type" value="Genomic_DNA"/>
</dbReference>
<feature type="non-terminal residue" evidence="2">
    <location>
        <position position="112"/>
    </location>
</feature>
<protein>
    <submittedName>
        <fullName evidence="2">Uncharacterized protein</fullName>
    </submittedName>
</protein>
<evidence type="ECO:0000313" key="2">
    <source>
        <dbReference type="EMBL" id="KNC70255.1"/>
    </source>
</evidence>
<accession>A0A0L0F0L0</accession>
<dbReference type="GeneID" id="25917725"/>
<organism evidence="2 3">
    <name type="scientific">Sphaeroforma arctica JP610</name>
    <dbReference type="NCBI Taxonomy" id="667725"/>
    <lineage>
        <taxon>Eukaryota</taxon>
        <taxon>Ichthyosporea</taxon>
        <taxon>Ichthyophonida</taxon>
        <taxon>Sphaeroforma</taxon>
    </lineage>
</organism>
<dbReference type="Proteomes" id="UP000054560">
    <property type="component" value="Unassembled WGS sequence"/>
</dbReference>
<feature type="compositionally biased region" description="Polar residues" evidence="1">
    <location>
        <begin position="59"/>
        <end position="70"/>
    </location>
</feature>
<proteinExistence type="predicted"/>
<name>A0A0L0F0L0_9EUKA</name>
<sequence length="112" mass="11983">MLFHLFYCSTNELPLPAATQSLVPSPISDTQRKSCGVSPKIGGDSDENEPKITFHEIAPTSSENNPNLPTSAPLGRARGARVRSVTMSLKTVGPTVTTSSFPAQSRRRLSGQ</sequence>
<feature type="region of interest" description="Disordered" evidence="1">
    <location>
        <begin position="18"/>
        <end position="112"/>
    </location>
</feature>
<reference evidence="2 3" key="1">
    <citation type="submission" date="2011-02" db="EMBL/GenBank/DDBJ databases">
        <title>The Genome Sequence of Sphaeroforma arctica JP610.</title>
        <authorList>
            <consortium name="The Broad Institute Genome Sequencing Platform"/>
            <person name="Russ C."/>
            <person name="Cuomo C."/>
            <person name="Young S.K."/>
            <person name="Zeng Q."/>
            <person name="Gargeya S."/>
            <person name="Alvarado L."/>
            <person name="Berlin A."/>
            <person name="Chapman S.B."/>
            <person name="Chen Z."/>
            <person name="Freedman E."/>
            <person name="Gellesch M."/>
            <person name="Goldberg J."/>
            <person name="Griggs A."/>
            <person name="Gujja S."/>
            <person name="Heilman E."/>
            <person name="Heiman D."/>
            <person name="Howarth C."/>
            <person name="Mehta T."/>
            <person name="Neiman D."/>
            <person name="Pearson M."/>
            <person name="Roberts A."/>
            <person name="Saif S."/>
            <person name="Shea T."/>
            <person name="Shenoy N."/>
            <person name="Sisk P."/>
            <person name="Stolte C."/>
            <person name="Sykes S."/>
            <person name="White J."/>
            <person name="Yandava C."/>
            <person name="Burger G."/>
            <person name="Gray M.W."/>
            <person name="Holland P.W.H."/>
            <person name="King N."/>
            <person name="Lang F.B.F."/>
            <person name="Roger A.J."/>
            <person name="Ruiz-Trillo I."/>
            <person name="Haas B."/>
            <person name="Nusbaum C."/>
            <person name="Birren B."/>
        </authorList>
    </citation>
    <scope>NUCLEOTIDE SEQUENCE [LARGE SCALE GENOMIC DNA]</scope>
    <source>
        <strain evidence="2 3">JP610</strain>
    </source>
</reference>
<keyword evidence="3" id="KW-1185">Reference proteome</keyword>